<keyword evidence="6" id="KW-0496">Mitochondrion</keyword>
<evidence type="ECO:0000256" key="6">
    <source>
        <dbReference type="ARBA" id="ARBA00022792"/>
    </source>
</evidence>
<keyword evidence="7 11" id="KW-1133">Transmembrane helix</keyword>
<accession>A0A439CWX3</accession>
<keyword evidence="8 9" id="KW-0472">Membrane</keyword>
<dbReference type="SUPFAM" id="SSF103506">
    <property type="entry name" value="Mitochondrial carrier"/>
    <property type="match status" value="2"/>
</dbReference>
<evidence type="ECO:0000313" key="13">
    <source>
        <dbReference type="Proteomes" id="UP000286045"/>
    </source>
</evidence>
<keyword evidence="4 9" id="KW-0812">Transmembrane</keyword>
<evidence type="ECO:0000256" key="7">
    <source>
        <dbReference type="ARBA" id="ARBA00022989"/>
    </source>
</evidence>
<dbReference type="PROSITE" id="PS50920">
    <property type="entry name" value="SOLCAR"/>
    <property type="match status" value="3"/>
</dbReference>
<evidence type="ECO:0000256" key="9">
    <source>
        <dbReference type="PROSITE-ProRule" id="PRU00282"/>
    </source>
</evidence>
<protein>
    <recommendedName>
        <fullName evidence="14">Mitochondrial carrier protein</fullName>
    </recommendedName>
</protein>
<keyword evidence="6" id="KW-0999">Mitochondrion inner membrane</keyword>
<proteinExistence type="inferred from homology"/>
<sequence>MSGSSHADVMLAGAAAAFTVDMMIYPLDTLKTRQQSQDFLKTFADPSTKTRLPSRQLFRGLYQGIGIVVVATLPAAGTFFTVYEASKSFLGRHTSSLGLPQPFVHSGASAIAECASCLVLTPAEVIKQNAQMLQQGISSDGGHTSPSSKSTSLQALRQLGGAGAGRRLLSGYTALVARNLPFTAIQFPIFEFVRARMWGRRPAGSDSSGLGTSERRSLFETGFVTGTSAGLAGSFAALITTPMDVVKTRLMLAAGGNEQDVRQGAHERIKKTGPDRAKYNARGGLSVAREVVAEKGVAGLFRGAILRSVWTAVGSGLYLGMYEVAKEWLARGKGDNENDFS</sequence>
<evidence type="ECO:0000256" key="5">
    <source>
        <dbReference type="ARBA" id="ARBA00022737"/>
    </source>
</evidence>
<dbReference type="GO" id="GO:0016020">
    <property type="term" value="C:membrane"/>
    <property type="evidence" value="ECO:0007669"/>
    <property type="project" value="UniProtKB-SubCell"/>
</dbReference>
<evidence type="ECO:0000256" key="10">
    <source>
        <dbReference type="RuleBase" id="RU000488"/>
    </source>
</evidence>
<evidence type="ECO:0000256" key="1">
    <source>
        <dbReference type="ARBA" id="ARBA00004141"/>
    </source>
</evidence>
<dbReference type="InterPro" id="IPR018108">
    <property type="entry name" value="MCP_transmembrane"/>
</dbReference>
<organism evidence="12 13">
    <name type="scientific">Xylaria grammica</name>
    <dbReference type="NCBI Taxonomy" id="363999"/>
    <lineage>
        <taxon>Eukaryota</taxon>
        <taxon>Fungi</taxon>
        <taxon>Dikarya</taxon>
        <taxon>Ascomycota</taxon>
        <taxon>Pezizomycotina</taxon>
        <taxon>Sordariomycetes</taxon>
        <taxon>Xylariomycetidae</taxon>
        <taxon>Xylariales</taxon>
        <taxon>Xylariaceae</taxon>
        <taxon>Xylaria</taxon>
    </lineage>
</organism>
<keyword evidence="5" id="KW-0677">Repeat</keyword>
<evidence type="ECO:0008006" key="14">
    <source>
        <dbReference type="Google" id="ProtNLM"/>
    </source>
</evidence>
<evidence type="ECO:0000256" key="11">
    <source>
        <dbReference type="SAM" id="Phobius"/>
    </source>
</evidence>
<feature type="transmembrane region" description="Helical" evidence="11">
    <location>
        <begin position="6"/>
        <end position="27"/>
    </location>
</feature>
<evidence type="ECO:0000313" key="12">
    <source>
        <dbReference type="EMBL" id="RWA06719.1"/>
    </source>
</evidence>
<keyword evidence="13" id="KW-1185">Reference proteome</keyword>
<feature type="repeat" description="Solcar" evidence="9">
    <location>
        <begin position="100"/>
        <end position="196"/>
    </location>
</feature>
<dbReference type="Gene3D" id="1.50.40.10">
    <property type="entry name" value="Mitochondrial carrier domain"/>
    <property type="match status" value="2"/>
</dbReference>
<dbReference type="Pfam" id="PF00153">
    <property type="entry name" value="Mito_carr"/>
    <property type="match status" value="3"/>
</dbReference>
<keyword evidence="3 10" id="KW-0813">Transport</keyword>
<reference evidence="12 13" key="1">
    <citation type="submission" date="2018-12" db="EMBL/GenBank/DDBJ databases">
        <title>Draft genome sequence of Xylaria grammica IHI A82.</title>
        <authorList>
            <person name="Buettner E."/>
            <person name="Kellner H."/>
        </authorList>
    </citation>
    <scope>NUCLEOTIDE SEQUENCE [LARGE SCALE GENOMIC DNA]</scope>
    <source>
        <strain evidence="12 13">IHI A82</strain>
    </source>
</reference>
<dbReference type="InterPro" id="IPR023395">
    <property type="entry name" value="MCP_dom_sf"/>
</dbReference>
<comment type="similarity">
    <text evidence="2 10">Belongs to the mitochondrial carrier (TC 2.A.29) family.</text>
</comment>
<evidence type="ECO:0000256" key="3">
    <source>
        <dbReference type="ARBA" id="ARBA00022448"/>
    </source>
</evidence>
<evidence type="ECO:0000256" key="4">
    <source>
        <dbReference type="ARBA" id="ARBA00022692"/>
    </source>
</evidence>
<feature type="repeat" description="Solcar" evidence="9">
    <location>
        <begin position="4"/>
        <end position="89"/>
    </location>
</feature>
<dbReference type="Proteomes" id="UP000286045">
    <property type="component" value="Unassembled WGS sequence"/>
</dbReference>
<evidence type="ECO:0000256" key="2">
    <source>
        <dbReference type="ARBA" id="ARBA00006375"/>
    </source>
</evidence>
<feature type="repeat" description="Solcar" evidence="9">
    <location>
        <begin position="220"/>
        <end position="328"/>
    </location>
</feature>
<comment type="caution">
    <text evidence="12">The sequence shown here is derived from an EMBL/GenBank/DDBJ whole genome shotgun (WGS) entry which is preliminary data.</text>
</comment>
<gene>
    <name evidence="12" type="ORF">EKO27_g8392</name>
</gene>
<evidence type="ECO:0000256" key="8">
    <source>
        <dbReference type="ARBA" id="ARBA00023136"/>
    </source>
</evidence>
<dbReference type="EMBL" id="RYZI01000314">
    <property type="protein sequence ID" value="RWA06719.1"/>
    <property type="molecule type" value="Genomic_DNA"/>
</dbReference>
<comment type="subcellular location">
    <subcellularLocation>
        <location evidence="1">Membrane</location>
        <topology evidence="1">Multi-pass membrane protein</topology>
    </subcellularLocation>
</comment>
<dbReference type="AlphaFoldDB" id="A0A439CWX3"/>
<name>A0A439CWX3_9PEZI</name>
<dbReference type="PANTHER" id="PTHR45667">
    <property type="entry name" value="S-ADENOSYLMETHIONINE MITOCHONDRIAL CARRIER PROTEIN"/>
    <property type="match status" value="1"/>
</dbReference>
<feature type="transmembrane region" description="Helical" evidence="11">
    <location>
        <begin position="61"/>
        <end position="83"/>
    </location>
</feature>